<gene>
    <name evidence="1" type="ORF">UFOVP49_68</name>
</gene>
<accession>A0A6J5KT67</accession>
<proteinExistence type="predicted"/>
<reference evidence="1" key="1">
    <citation type="submission" date="2020-04" db="EMBL/GenBank/DDBJ databases">
        <authorList>
            <person name="Chiriac C."/>
            <person name="Salcher M."/>
            <person name="Ghai R."/>
            <person name="Kavagutti S V."/>
        </authorList>
    </citation>
    <scope>NUCLEOTIDE SEQUENCE</scope>
</reference>
<evidence type="ECO:0000313" key="1">
    <source>
        <dbReference type="EMBL" id="CAB4124223.1"/>
    </source>
</evidence>
<name>A0A6J5KT67_9CAUD</name>
<organism evidence="1">
    <name type="scientific">uncultured Caudovirales phage</name>
    <dbReference type="NCBI Taxonomy" id="2100421"/>
    <lineage>
        <taxon>Viruses</taxon>
        <taxon>Duplodnaviria</taxon>
        <taxon>Heunggongvirae</taxon>
        <taxon>Uroviricota</taxon>
        <taxon>Caudoviricetes</taxon>
        <taxon>Peduoviridae</taxon>
        <taxon>Maltschvirus</taxon>
        <taxon>Maltschvirus maltsch</taxon>
    </lineage>
</organism>
<protein>
    <submittedName>
        <fullName evidence="1">Uncharacterized protein</fullName>
    </submittedName>
</protein>
<sequence length="113" mass="12059">MTDCAKVFETALAAGNAALEAAKPTPMTVVGGGERYFVSEGACGFAWVAFKGNTKFGRWAKKVGVARAAYPTGMQYWVSQGGQSVDRKEAFARAFAAVLNSNGIEAYANYRMD</sequence>
<dbReference type="EMBL" id="LR796178">
    <property type="protein sequence ID" value="CAB4124223.1"/>
    <property type="molecule type" value="Genomic_DNA"/>
</dbReference>